<accession>A0A1E3L374</accession>
<proteinExistence type="predicted"/>
<evidence type="ECO:0000313" key="2">
    <source>
        <dbReference type="EMBL" id="ODP28031.1"/>
    </source>
</evidence>
<comment type="caution">
    <text evidence="2">The sequence shown here is derived from an EMBL/GenBank/DDBJ whole genome shotgun (WGS) entry which is preliminary data.</text>
</comment>
<dbReference type="Proteomes" id="UP000094578">
    <property type="component" value="Unassembled WGS sequence"/>
</dbReference>
<dbReference type="EMBL" id="MDER01000043">
    <property type="protein sequence ID" value="ODP28031.1"/>
    <property type="molecule type" value="Genomic_DNA"/>
</dbReference>
<name>A0A1E3L374_9BACL</name>
<dbReference type="RefSeq" id="WP_069327867.1">
    <property type="nucleotide sequence ID" value="NZ_MDER01000043.1"/>
</dbReference>
<protein>
    <submittedName>
        <fullName evidence="2">Uncharacterized protein</fullName>
    </submittedName>
</protein>
<gene>
    <name evidence="2" type="ORF">PTI45_02449</name>
</gene>
<evidence type="ECO:0000313" key="3">
    <source>
        <dbReference type="Proteomes" id="UP000094578"/>
    </source>
</evidence>
<reference evidence="2 3" key="1">
    <citation type="submission" date="2016-08" db="EMBL/GenBank/DDBJ databases">
        <title>Genome sequencing of Paenibacillus sp. TI45-13ar, isolated from Korean traditional nuruk.</title>
        <authorList>
            <person name="Kim S.-J."/>
        </authorList>
    </citation>
    <scope>NUCLEOTIDE SEQUENCE [LARGE SCALE GENOMIC DNA]</scope>
    <source>
        <strain evidence="2 3">TI45-13ar</strain>
    </source>
</reference>
<organism evidence="2 3">
    <name type="scientific">Paenibacillus nuruki</name>
    <dbReference type="NCBI Taxonomy" id="1886670"/>
    <lineage>
        <taxon>Bacteria</taxon>
        <taxon>Bacillati</taxon>
        <taxon>Bacillota</taxon>
        <taxon>Bacilli</taxon>
        <taxon>Bacillales</taxon>
        <taxon>Paenibacillaceae</taxon>
        <taxon>Paenibacillus</taxon>
    </lineage>
</organism>
<sequence>MTEEERTVLEQQLNELLTRSEWTAADTPLIEQLLHTLQTVSAENKRLRTALLKANAQQPKMSSRLRDALYE</sequence>
<keyword evidence="3" id="KW-1185">Reference proteome</keyword>
<evidence type="ECO:0000256" key="1">
    <source>
        <dbReference type="SAM" id="Coils"/>
    </source>
</evidence>
<keyword evidence="1" id="KW-0175">Coiled coil</keyword>
<dbReference type="AlphaFoldDB" id="A0A1E3L374"/>
<dbReference type="STRING" id="1886670.PTI45_02449"/>
<feature type="coiled-coil region" evidence="1">
    <location>
        <begin position="30"/>
        <end position="57"/>
    </location>
</feature>